<evidence type="ECO:0000313" key="2">
    <source>
        <dbReference type="Proteomes" id="UP000001542"/>
    </source>
</evidence>
<dbReference type="PANTHER" id="PTHR45661">
    <property type="entry name" value="SURFACE ANTIGEN"/>
    <property type="match status" value="1"/>
</dbReference>
<organism evidence="1 2">
    <name type="scientific">Trichomonas vaginalis (strain ATCC PRA-98 / G3)</name>
    <dbReference type="NCBI Taxonomy" id="412133"/>
    <lineage>
        <taxon>Eukaryota</taxon>
        <taxon>Metamonada</taxon>
        <taxon>Parabasalia</taxon>
        <taxon>Trichomonadida</taxon>
        <taxon>Trichomonadidae</taxon>
        <taxon>Trichomonas</taxon>
    </lineage>
</organism>
<dbReference type="EMBL" id="DS113780">
    <property type="protein sequence ID" value="EAX95974.1"/>
    <property type="molecule type" value="Genomic_DNA"/>
</dbReference>
<sequence>MSASCFVNVPLETIGIHPENNNFKIDGLSIFSGINNNTLVYVSKQFTGEYIVPSFVTKIGNQAFRNGQITRVIIHSEVTSIGSWCFGASNLVDIVLPEKVVILASSIFYNCLKLQSVKFSSSLTNISASAFYGCSSLTSIVFPPTLVGIGESAFYGCTNIDIDSSQNTNFYYGNQMLLTNQKTTISEFFGDDSNLEITAPVGTTTIGSRTFMSKHLKTIQFQGNTLTRVGDSCFASSTLQSISFPDSLTTLGTSCFENCQSLSSVSFSNTCPITEIPEKCFYNCKNLQILTLPTSITTLRSNAFFNCIQIGDIGLSNTHVSLIENFCFMNSGITSLSTPTSLVLGYGSFNNSNIAEVNIKCETIPEDCFKNCSSLSSLTLNEGLTEISDSSFRSCISLTSFTIPSSLKKIRFYAFMSCSSLKTVSLSLHSSISEINGGTFADCPLLQSIKLDPSDTDFKFNNGALTYYNETKIITFIPSSNIQTFVFPSSMESIGSCSFYNCINLVRVIFSGSRINTIDYMAFYGCTKLSYIFLGTNTHVTTIGSNAFEGCSLLNRCGSITCPSSTIPLFVEHNISKRSFRTDCDIFCESLSNTRSTFISTITLITPFILM</sequence>
<protein>
    <submittedName>
        <fullName evidence="1">Surface antigen BspA-like</fullName>
    </submittedName>
</protein>
<dbReference type="KEGG" id="tva:4753739"/>
<proteinExistence type="predicted"/>
<dbReference type="Gene3D" id="3.80.10.10">
    <property type="entry name" value="Ribonuclease Inhibitor"/>
    <property type="match status" value="3"/>
</dbReference>
<dbReference type="RefSeq" id="XP_001308904.1">
    <property type="nucleotide sequence ID" value="XM_001308903.1"/>
</dbReference>
<reference evidence="1" key="2">
    <citation type="journal article" date="2007" name="Science">
        <title>Draft genome sequence of the sexually transmitted pathogen Trichomonas vaginalis.</title>
        <authorList>
            <person name="Carlton J.M."/>
            <person name="Hirt R.P."/>
            <person name="Silva J.C."/>
            <person name="Delcher A.L."/>
            <person name="Schatz M."/>
            <person name="Zhao Q."/>
            <person name="Wortman J.R."/>
            <person name="Bidwell S.L."/>
            <person name="Alsmark U.C.M."/>
            <person name="Besteiro S."/>
            <person name="Sicheritz-Ponten T."/>
            <person name="Noel C.J."/>
            <person name="Dacks J.B."/>
            <person name="Foster P.G."/>
            <person name="Simillion C."/>
            <person name="Van de Peer Y."/>
            <person name="Miranda-Saavedra D."/>
            <person name="Barton G.J."/>
            <person name="Westrop G.D."/>
            <person name="Mueller S."/>
            <person name="Dessi D."/>
            <person name="Fiori P.L."/>
            <person name="Ren Q."/>
            <person name="Paulsen I."/>
            <person name="Zhang H."/>
            <person name="Bastida-Corcuera F.D."/>
            <person name="Simoes-Barbosa A."/>
            <person name="Brown M.T."/>
            <person name="Hayes R.D."/>
            <person name="Mukherjee M."/>
            <person name="Okumura C.Y."/>
            <person name="Schneider R."/>
            <person name="Smith A.J."/>
            <person name="Vanacova S."/>
            <person name="Villalvazo M."/>
            <person name="Haas B.J."/>
            <person name="Pertea M."/>
            <person name="Feldblyum T.V."/>
            <person name="Utterback T.R."/>
            <person name="Shu C.L."/>
            <person name="Osoegawa K."/>
            <person name="de Jong P.J."/>
            <person name="Hrdy I."/>
            <person name="Horvathova L."/>
            <person name="Zubacova Z."/>
            <person name="Dolezal P."/>
            <person name="Malik S.B."/>
            <person name="Logsdon J.M. Jr."/>
            <person name="Henze K."/>
            <person name="Gupta A."/>
            <person name="Wang C.C."/>
            <person name="Dunne R.L."/>
            <person name="Upcroft J.A."/>
            <person name="Upcroft P."/>
            <person name="White O."/>
            <person name="Salzberg S.L."/>
            <person name="Tang P."/>
            <person name="Chiu C.-H."/>
            <person name="Lee Y.-S."/>
            <person name="Embley T.M."/>
            <person name="Coombs G.H."/>
            <person name="Mottram J.C."/>
            <person name="Tachezy J."/>
            <person name="Fraser-Liggett C.M."/>
            <person name="Johnson P.J."/>
        </authorList>
    </citation>
    <scope>NUCLEOTIDE SEQUENCE [LARGE SCALE GENOMIC DNA]</scope>
    <source>
        <strain evidence="1">G3</strain>
    </source>
</reference>
<keyword evidence="2" id="KW-1185">Reference proteome</keyword>
<dbReference type="Pfam" id="PF13306">
    <property type="entry name" value="LRR_5"/>
    <property type="match status" value="4"/>
</dbReference>
<dbReference type="STRING" id="5722.A2FGK8"/>
<reference evidence="1" key="1">
    <citation type="submission" date="2006-10" db="EMBL/GenBank/DDBJ databases">
        <authorList>
            <person name="Amadeo P."/>
            <person name="Zhao Q."/>
            <person name="Wortman J."/>
            <person name="Fraser-Liggett C."/>
            <person name="Carlton J."/>
        </authorList>
    </citation>
    <scope>NUCLEOTIDE SEQUENCE</scope>
    <source>
        <strain evidence="1">G3</strain>
    </source>
</reference>
<dbReference type="InterPro" id="IPR053139">
    <property type="entry name" value="Surface_bspA-like"/>
</dbReference>
<evidence type="ECO:0000313" key="1">
    <source>
        <dbReference type="EMBL" id="EAX95974.1"/>
    </source>
</evidence>
<accession>A2FGK8</accession>
<name>A2FGK8_TRIV3</name>
<dbReference type="InterPro" id="IPR026906">
    <property type="entry name" value="LRR_5"/>
</dbReference>
<dbReference type="VEuPathDB" id="TrichDB:TVAGG3_0037210"/>
<dbReference type="InterPro" id="IPR032675">
    <property type="entry name" value="LRR_dom_sf"/>
</dbReference>
<dbReference type="PANTHER" id="PTHR45661:SF3">
    <property type="entry name" value="IG-LIKE DOMAIN-CONTAINING PROTEIN"/>
    <property type="match status" value="1"/>
</dbReference>
<gene>
    <name evidence="1" type="ORF">TVAG_114850</name>
</gene>
<dbReference type="InParanoid" id="A2FGK8"/>
<dbReference type="Proteomes" id="UP000001542">
    <property type="component" value="Unassembled WGS sequence"/>
</dbReference>
<dbReference type="SUPFAM" id="SSF52058">
    <property type="entry name" value="L domain-like"/>
    <property type="match status" value="1"/>
</dbReference>
<dbReference type="AlphaFoldDB" id="A2FGK8"/>
<dbReference type="VEuPathDB" id="TrichDB:TVAG_114850"/>